<proteinExistence type="predicted"/>
<keyword evidence="1" id="KW-0472">Membrane</keyword>
<evidence type="ECO:0000259" key="2">
    <source>
        <dbReference type="Pfam" id="PF14317"/>
    </source>
</evidence>
<protein>
    <recommendedName>
        <fullName evidence="2">YcxB-like C-terminal domain-containing protein</fullName>
    </recommendedName>
</protein>
<keyword evidence="4" id="KW-1185">Reference proteome</keyword>
<accession>A0ABS4HEL4</accession>
<evidence type="ECO:0000313" key="3">
    <source>
        <dbReference type="EMBL" id="MBP1949362.1"/>
    </source>
</evidence>
<name>A0ABS4HEL4_9BACI</name>
<dbReference type="Pfam" id="PF14317">
    <property type="entry name" value="YcxB"/>
    <property type="match status" value="1"/>
</dbReference>
<feature type="domain" description="YcxB-like C-terminal" evidence="2">
    <location>
        <begin position="95"/>
        <end position="152"/>
    </location>
</feature>
<evidence type="ECO:0000313" key="4">
    <source>
        <dbReference type="Proteomes" id="UP001519328"/>
    </source>
</evidence>
<comment type="caution">
    <text evidence="3">The sequence shown here is derived from an EMBL/GenBank/DDBJ whole genome shotgun (WGS) entry which is preliminary data.</text>
</comment>
<dbReference type="RefSeq" id="WP_209480874.1">
    <property type="nucleotide sequence ID" value="NZ_JAGGKK010000012.1"/>
</dbReference>
<keyword evidence="1" id="KW-0812">Transmembrane</keyword>
<feature type="transmembrane region" description="Helical" evidence="1">
    <location>
        <begin position="30"/>
        <end position="48"/>
    </location>
</feature>
<dbReference type="EMBL" id="JAGGKK010000012">
    <property type="protein sequence ID" value="MBP1949362.1"/>
    <property type="molecule type" value="Genomic_DNA"/>
</dbReference>
<reference evidence="3 4" key="1">
    <citation type="submission" date="2021-03" db="EMBL/GenBank/DDBJ databases">
        <title>Genomic Encyclopedia of Type Strains, Phase IV (KMG-IV): sequencing the most valuable type-strain genomes for metagenomic binning, comparative biology and taxonomic classification.</title>
        <authorList>
            <person name="Goeker M."/>
        </authorList>
    </citation>
    <scope>NUCLEOTIDE SEQUENCE [LARGE SCALE GENOMIC DNA]</scope>
    <source>
        <strain evidence="3 4">DSM 21085</strain>
    </source>
</reference>
<organism evidence="3 4">
    <name type="scientific">Virgibacillus litoralis</name>
    <dbReference type="NCBI Taxonomy" id="578221"/>
    <lineage>
        <taxon>Bacteria</taxon>
        <taxon>Bacillati</taxon>
        <taxon>Bacillota</taxon>
        <taxon>Bacilli</taxon>
        <taxon>Bacillales</taxon>
        <taxon>Bacillaceae</taxon>
        <taxon>Virgibacillus</taxon>
    </lineage>
</organism>
<gene>
    <name evidence="3" type="ORF">J2Z82_002299</name>
</gene>
<evidence type="ECO:0000256" key="1">
    <source>
        <dbReference type="SAM" id="Phobius"/>
    </source>
</evidence>
<feature type="transmembrane region" description="Helical" evidence="1">
    <location>
        <begin position="54"/>
        <end position="73"/>
    </location>
</feature>
<dbReference type="InterPro" id="IPR025588">
    <property type="entry name" value="YcxB-like_C"/>
</dbReference>
<sequence>MNDHHTVEYTLTEKEYKEARKVFRTQSEKISRVAVLILFFVMFFLFFVEDQTGKIRVGILILIMFSFLIFIWLNNIGHMSNVLQPSTATITSRVINIKNKNSEFSLEWKYIEKITENKDFIHFLVPKKKPRKDIIIPKRAFSDSSEAEKFVNYATYFSEK</sequence>
<dbReference type="Proteomes" id="UP001519328">
    <property type="component" value="Unassembled WGS sequence"/>
</dbReference>
<keyword evidence="1" id="KW-1133">Transmembrane helix</keyword>